<keyword evidence="1" id="KW-0812">Transmembrane</keyword>
<feature type="transmembrane region" description="Helical" evidence="1">
    <location>
        <begin position="217"/>
        <end position="236"/>
    </location>
</feature>
<dbReference type="Proteomes" id="UP001165136">
    <property type="component" value="Unassembled WGS sequence"/>
</dbReference>
<keyword evidence="3" id="KW-1185">Reference proteome</keyword>
<sequence length="552" mass="56684">MVGGVALIGQRGDSVVRVGGRRDRLGVAALWLVAAVPAGLALWTAVRASRFQVLLDYWHVLAKVTADDGTLLPGMVATYHLDQPFVVPSLLFWADAAWFGGDNRVLTVLTVVLLAAVVVLLPAMLPASLGAVRRAALTAGFAFVVFSSHLAELWLQATNGISWVPAVACGVAAIVLAHRGRAWWAWGMAAVACLCFGAGLPVWFAVTLTSAVRRERVWRVATPLLAGLVVVGFWLVTKPSGPQSLATSAVDPDRRLSVFTAVVGGLWSADQPVVAVIAGGVTVAVLVVLACSVLPRPGREAVSGWLGLGAYGLMLAALVALGRTTTVAVAGGNVGLLGRYGLAAALVMCAVVALVAVFRPGLPVRYLAVGVVTVGLVTHAIGGGKQDSARAAYAPLGVAAVALRVEATNALAALQIEPSVIPAARALGDYPFTSDFTLGCGGPELGQRMDVASARPLPGPDSTESSKGVVDTAPVAADSLLSGWAVVDNRPPRCVLVVDGTGTIAGGGVTGLARPDTPQPGWRAVAAPGTTDLTVLVLADGVFYRVDTDNER</sequence>
<organism evidence="2 3">
    <name type="scientific">Amycolatopsis taiwanensis</name>
    <dbReference type="NCBI Taxonomy" id="342230"/>
    <lineage>
        <taxon>Bacteria</taxon>
        <taxon>Bacillati</taxon>
        <taxon>Actinomycetota</taxon>
        <taxon>Actinomycetes</taxon>
        <taxon>Pseudonocardiales</taxon>
        <taxon>Pseudonocardiaceae</taxon>
        <taxon>Amycolatopsis</taxon>
    </lineage>
</organism>
<protein>
    <submittedName>
        <fullName evidence="2">Uncharacterized protein</fullName>
    </submittedName>
</protein>
<evidence type="ECO:0000313" key="2">
    <source>
        <dbReference type="EMBL" id="GLY64976.1"/>
    </source>
</evidence>
<reference evidence="2" key="1">
    <citation type="submission" date="2023-03" db="EMBL/GenBank/DDBJ databases">
        <title>Amycolatopsis taiwanensis NBRC 103393.</title>
        <authorList>
            <person name="Ichikawa N."/>
            <person name="Sato H."/>
            <person name="Tonouchi N."/>
        </authorList>
    </citation>
    <scope>NUCLEOTIDE SEQUENCE</scope>
    <source>
        <strain evidence="2">NBRC 103393</strain>
    </source>
</reference>
<evidence type="ECO:0000313" key="3">
    <source>
        <dbReference type="Proteomes" id="UP001165136"/>
    </source>
</evidence>
<feature type="transmembrane region" description="Helical" evidence="1">
    <location>
        <begin position="183"/>
        <end position="205"/>
    </location>
</feature>
<feature type="transmembrane region" description="Helical" evidence="1">
    <location>
        <begin position="340"/>
        <end position="358"/>
    </location>
</feature>
<feature type="transmembrane region" description="Helical" evidence="1">
    <location>
        <begin position="273"/>
        <end position="294"/>
    </location>
</feature>
<feature type="transmembrane region" description="Helical" evidence="1">
    <location>
        <begin position="301"/>
        <end position="320"/>
    </location>
</feature>
<comment type="caution">
    <text evidence="2">The sequence shown here is derived from an EMBL/GenBank/DDBJ whole genome shotgun (WGS) entry which is preliminary data.</text>
</comment>
<name>A0A9W6QVV2_9PSEU</name>
<gene>
    <name evidence="2" type="ORF">Atai01_15950</name>
</gene>
<keyword evidence="1" id="KW-1133">Transmembrane helix</keyword>
<feature type="transmembrane region" description="Helical" evidence="1">
    <location>
        <begin position="25"/>
        <end position="46"/>
    </location>
</feature>
<feature type="transmembrane region" description="Helical" evidence="1">
    <location>
        <begin position="131"/>
        <end position="148"/>
    </location>
</feature>
<proteinExistence type="predicted"/>
<evidence type="ECO:0000256" key="1">
    <source>
        <dbReference type="SAM" id="Phobius"/>
    </source>
</evidence>
<feature type="transmembrane region" description="Helical" evidence="1">
    <location>
        <begin position="105"/>
        <end position="125"/>
    </location>
</feature>
<dbReference type="AlphaFoldDB" id="A0A9W6QVV2"/>
<keyword evidence="1" id="KW-0472">Membrane</keyword>
<feature type="transmembrane region" description="Helical" evidence="1">
    <location>
        <begin position="160"/>
        <end position="177"/>
    </location>
</feature>
<dbReference type="EMBL" id="BSTI01000003">
    <property type="protein sequence ID" value="GLY64976.1"/>
    <property type="molecule type" value="Genomic_DNA"/>
</dbReference>
<accession>A0A9W6QVV2</accession>